<feature type="binding site" description="covalent" evidence="8">
    <location>
        <position position="182"/>
    </location>
    <ligand>
        <name>heme c</name>
        <dbReference type="ChEBI" id="CHEBI:61717"/>
        <label>2</label>
    </ligand>
</feature>
<organism evidence="11 12">
    <name type="scientific">Thiorhodovibrio frisius</name>
    <dbReference type="NCBI Taxonomy" id="631362"/>
    <lineage>
        <taxon>Bacteria</taxon>
        <taxon>Pseudomonadati</taxon>
        <taxon>Pseudomonadota</taxon>
        <taxon>Gammaproteobacteria</taxon>
        <taxon>Chromatiales</taxon>
        <taxon>Chromatiaceae</taxon>
        <taxon>Thiorhodovibrio</taxon>
    </lineage>
</organism>
<protein>
    <submittedName>
        <fullName evidence="11">Cytochrome c553</fullName>
    </submittedName>
</protein>
<dbReference type="HOGENOM" id="CLU_076280_0_1_6"/>
<dbReference type="InterPro" id="IPR050597">
    <property type="entry name" value="Cytochrome_c_Oxidase_Subunit"/>
</dbReference>
<keyword evidence="3 8" id="KW-0349">Heme</keyword>
<evidence type="ECO:0000256" key="1">
    <source>
        <dbReference type="ARBA" id="ARBA00004418"/>
    </source>
</evidence>
<dbReference type="STRING" id="631362.Thi970DRAFT_02035"/>
<evidence type="ECO:0000259" key="10">
    <source>
        <dbReference type="PROSITE" id="PS51007"/>
    </source>
</evidence>
<evidence type="ECO:0000256" key="9">
    <source>
        <dbReference type="PIRSR" id="PIRSR000005-2"/>
    </source>
</evidence>
<feature type="binding site" description="axial binding residue" evidence="9">
    <location>
        <position position="124"/>
    </location>
    <ligand>
        <name>heme c</name>
        <dbReference type="ChEBI" id="CHEBI:61717"/>
        <label>1</label>
    </ligand>
    <ligandPart>
        <name>Fe</name>
        <dbReference type="ChEBI" id="CHEBI:18248"/>
    </ligandPart>
</feature>
<dbReference type="SUPFAM" id="SSF46626">
    <property type="entry name" value="Cytochrome c"/>
    <property type="match status" value="2"/>
</dbReference>
<dbReference type="GO" id="GO:0020037">
    <property type="term" value="F:heme binding"/>
    <property type="evidence" value="ECO:0007669"/>
    <property type="project" value="InterPro"/>
</dbReference>
<dbReference type="OrthoDB" id="9773456at2"/>
<feature type="binding site" description="covalent" evidence="8">
    <location>
        <position position="51"/>
    </location>
    <ligand>
        <name>heme c</name>
        <dbReference type="ChEBI" id="CHEBI:61717"/>
        <label>1</label>
    </ligand>
</feature>
<dbReference type="PIRSF" id="PIRSF000005">
    <property type="entry name" value="Cytochrome_c4"/>
    <property type="match status" value="1"/>
</dbReference>
<evidence type="ECO:0000313" key="12">
    <source>
        <dbReference type="Proteomes" id="UP000002964"/>
    </source>
</evidence>
<keyword evidence="2" id="KW-0813">Transport</keyword>
<keyword evidence="6" id="KW-0249">Electron transport</keyword>
<dbReference type="eggNOG" id="COG2863">
    <property type="taxonomic scope" value="Bacteria"/>
</dbReference>
<dbReference type="Proteomes" id="UP000002964">
    <property type="component" value="Unassembled WGS sequence"/>
</dbReference>
<dbReference type="GO" id="GO:0042597">
    <property type="term" value="C:periplasmic space"/>
    <property type="evidence" value="ECO:0007669"/>
    <property type="project" value="UniProtKB-SubCell"/>
</dbReference>
<dbReference type="InterPro" id="IPR024167">
    <property type="entry name" value="Cytochrome_c4-like"/>
</dbReference>
<sequence length="262" mass="27985">MNNAPLILVLLAAALSGCSEEGPHLEDPRLAAAREAGEQLAKQGGGGVPPCVSCHGLKGEGIGVFPRLAAQHPLYLYRQLEDLARTEPAEGESIKPITQKDSATQLIHSDLTAFPPGVRHDPVMSPIVGLLTEEARRNLAIYFASLPFDATPVEADGQTLEQGQDLALRGKAESGLPACVTCHGPNGEGFEADFPPLAGQPAAYLITQIDHWQSGLRDNGPQRLMRAVANQLTDADKANVAAYFANRASHWPGYQGDWPWSD</sequence>
<evidence type="ECO:0000256" key="4">
    <source>
        <dbReference type="ARBA" id="ARBA00022723"/>
    </source>
</evidence>
<evidence type="ECO:0000313" key="11">
    <source>
        <dbReference type="EMBL" id="EIC21802.1"/>
    </source>
</evidence>
<dbReference type="GO" id="GO:0005506">
    <property type="term" value="F:iron ion binding"/>
    <property type="evidence" value="ECO:0007669"/>
    <property type="project" value="InterPro"/>
</dbReference>
<evidence type="ECO:0000256" key="7">
    <source>
        <dbReference type="ARBA" id="ARBA00023004"/>
    </source>
</evidence>
<evidence type="ECO:0000256" key="3">
    <source>
        <dbReference type="ARBA" id="ARBA00022617"/>
    </source>
</evidence>
<feature type="binding site" description="covalent" evidence="8">
    <location>
        <position position="54"/>
    </location>
    <ligand>
        <name>heme c</name>
        <dbReference type="ChEBI" id="CHEBI:61717"/>
        <label>1</label>
    </ligand>
</feature>
<dbReference type="AlphaFoldDB" id="H8Z394"/>
<dbReference type="InterPro" id="IPR009056">
    <property type="entry name" value="Cyt_c-like_dom"/>
</dbReference>
<feature type="domain" description="Cytochrome c" evidence="10">
    <location>
        <begin position="158"/>
        <end position="248"/>
    </location>
</feature>
<feature type="binding site" description="covalent" evidence="8">
    <location>
        <position position="179"/>
    </location>
    <ligand>
        <name>heme c</name>
        <dbReference type="ChEBI" id="CHEBI:61717"/>
        <label>2</label>
    </ligand>
</feature>
<keyword evidence="4 9" id="KW-0479">Metal-binding</keyword>
<comment type="PTM">
    <text evidence="8">Binds 2 heme c groups covalently per subunit.</text>
</comment>
<keyword evidence="12" id="KW-1185">Reference proteome</keyword>
<evidence type="ECO:0000256" key="2">
    <source>
        <dbReference type="ARBA" id="ARBA00022448"/>
    </source>
</evidence>
<comment type="subcellular location">
    <subcellularLocation>
        <location evidence="1">Periplasm</location>
    </subcellularLocation>
</comment>
<feature type="binding site" description="axial binding residue" evidence="9">
    <location>
        <position position="225"/>
    </location>
    <ligand>
        <name>heme c</name>
        <dbReference type="ChEBI" id="CHEBI:61717"/>
        <label>2</label>
    </ligand>
    <ligandPart>
        <name>Fe</name>
        <dbReference type="ChEBI" id="CHEBI:18248"/>
    </ligandPart>
</feature>
<dbReference type="PANTHER" id="PTHR33751">
    <property type="entry name" value="CBB3-TYPE CYTOCHROME C OXIDASE SUBUNIT FIXP"/>
    <property type="match status" value="1"/>
</dbReference>
<dbReference type="Gene3D" id="1.10.760.10">
    <property type="entry name" value="Cytochrome c-like domain"/>
    <property type="match status" value="2"/>
</dbReference>
<reference evidence="11 12" key="2">
    <citation type="submission" date="2011-11" db="EMBL/GenBank/DDBJ databases">
        <authorList>
            <consortium name="US DOE Joint Genome Institute"/>
            <person name="Lucas S."/>
            <person name="Han J."/>
            <person name="Lapidus A."/>
            <person name="Cheng J.-F."/>
            <person name="Goodwin L."/>
            <person name="Pitluck S."/>
            <person name="Peters L."/>
            <person name="Ovchinnikova G."/>
            <person name="Zhang X."/>
            <person name="Detter J.C."/>
            <person name="Han C."/>
            <person name="Tapia R."/>
            <person name="Land M."/>
            <person name="Hauser L."/>
            <person name="Kyrpides N."/>
            <person name="Ivanova N."/>
            <person name="Pagani I."/>
            <person name="Vogl K."/>
            <person name="Liu Z."/>
            <person name="Overmann J."/>
            <person name="Frigaard N.-U."/>
            <person name="Bryant D."/>
            <person name="Woyke T."/>
        </authorList>
    </citation>
    <scope>NUCLEOTIDE SEQUENCE [LARGE SCALE GENOMIC DNA]</scope>
    <source>
        <strain evidence="11 12">970</strain>
    </source>
</reference>
<accession>H8Z394</accession>
<evidence type="ECO:0000256" key="6">
    <source>
        <dbReference type="ARBA" id="ARBA00022982"/>
    </source>
</evidence>
<keyword evidence="7 9" id="KW-0408">Iron</keyword>
<gene>
    <name evidence="11" type="ORF">Thi970DRAFT_02035</name>
</gene>
<keyword evidence="5" id="KW-0574">Periplasm</keyword>
<dbReference type="PANTHER" id="PTHR33751:SF9">
    <property type="entry name" value="CYTOCHROME C4"/>
    <property type="match status" value="1"/>
</dbReference>
<dbReference type="Pfam" id="PF00034">
    <property type="entry name" value="Cytochrom_C"/>
    <property type="match status" value="1"/>
</dbReference>
<dbReference type="PROSITE" id="PS51007">
    <property type="entry name" value="CYTC"/>
    <property type="match status" value="2"/>
</dbReference>
<evidence type="ECO:0000256" key="8">
    <source>
        <dbReference type="PIRSR" id="PIRSR000005-1"/>
    </source>
</evidence>
<feature type="domain" description="Cytochrome c" evidence="10">
    <location>
        <begin position="32"/>
        <end position="147"/>
    </location>
</feature>
<evidence type="ECO:0000256" key="5">
    <source>
        <dbReference type="ARBA" id="ARBA00022764"/>
    </source>
</evidence>
<name>H8Z394_9GAMM</name>
<feature type="binding site" description="axial binding residue" evidence="9">
    <location>
        <position position="55"/>
    </location>
    <ligand>
        <name>heme c</name>
        <dbReference type="ChEBI" id="CHEBI:61717"/>
        <label>1</label>
    </ligand>
    <ligandPart>
        <name>Fe</name>
        <dbReference type="ChEBI" id="CHEBI:18248"/>
    </ligandPart>
</feature>
<dbReference type="InterPro" id="IPR036909">
    <property type="entry name" value="Cyt_c-like_dom_sf"/>
</dbReference>
<proteinExistence type="predicted"/>
<feature type="binding site" description="axial binding residue" evidence="9">
    <location>
        <position position="183"/>
    </location>
    <ligand>
        <name>heme c</name>
        <dbReference type="ChEBI" id="CHEBI:61717"/>
        <label>2</label>
    </ligand>
    <ligandPart>
        <name>Fe</name>
        <dbReference type="ChEBI" id="CHEBI:18248"/>
    </ligandPart>
</feature>
<dbReference type="EMBL" id="JH603169">
    <property type="protein sequence ID" value="EIC21802.1"/>
    <property type="molecule type" value="Genomic_DNA"/>
</dbReference>
<dbReference type="RefSeq" id="WP_009148386.1">
    <property type="nucleotide sequence ID" value="NZ_CP121471.1"/>
</dbReference>
<dbReference type="GO" id="GO:0009055">
    <property type="term" value="F:electron transfer activity"/>
    <property type="evidence" value="ECO:0007669"/>
    <property type="project" value="InterPro"/>
</dbReference>
<reference evidence="12" key="1">
    <citation type="submission" date="2011-06" db="EMBL/GenBank/DDBJ databases">
        <authorList>
            <consortium name="US DOE Joint Genome Institute (JGI-PGF)"/>
            <person name="Lucas S."/>
            <person name="Han J."/>
            <person name="Lapidus A."/>
            <person name="Cheng J.-F."/>
            <person name="Goodwin L."/>
            <person name="Pitluck S."/>
            <person name="Peters L."/>
            <person name="Land M.L."/>
            <person name="Hauser L."/>
            <person name="Vogl K."/>
            <person name="Liu Z."/>
            <person name="Overmann J."/>
            <person name="Frigaard N.-U."/>
            <person name="Bryant D.A."/>
            <person name="Woyke T.J."/>
        </authorList>
    </citation>
    <scope>NUCLEOTIDE SEQUENCE [LARGE SCALE GENOMIC DNA]</scope>
    <source>
        <strain evidence="12">970</strain>
    </source>
</reference>